<reference evidence="3" key="1">
    <citation type="submission" date="2022-11" db="UniProtKB">
        <authorList>
            <consortium name="WormBaseParasite"/>
        </authorList>
    </citation>
    <scope>IDENTIFICATION</scope>
</reference>
<feature type="signal peptide" evidence="1">
    <location>
        <begin position="1"/>
        <end position="26"/>
    </location>
</feature>
<sequence length="158" mass="17599">MYSYLQQQLIIPWLLVTIYLNDFLSADPQPQQQQPAMITHHPLEDFNKHLLFLSGLHHVHPLVLPHPLLAGPQTLPVHHPGLPHLPPPFQLPTALMQQPALSPMLENILVVTASPSQTGTLIKTQEQVSDLLAVSIVGVNIVDPEHFLRVNKSVDPKC</sequence>
<protein>
    <submittedName>
        <fullName evidence="3">Uncharacterized protein</fullName>
    </submittedName>
</protein>
<name>A0A915EKK2_9BILA</name>
<keyword evidence="2" id="KW-1185">Reference proteome</keyword>
<evidence type="ECO:0000256" key="1">
    <source>
        <dbReference type="SAM" id="SignalP"/>
    </source>
</evidence>
<evidence type="ECO:0000313" key="2">
    <source>
        <dbReference type="Proteomes" id="UP000887574"/>
    </source>
</evidence>
<accession>A0A915EKK2</accession>
<evidence type="ECO:0000313" key="3">
    <source>
        <dbReference type="WBParaSite" id="jg6352"/>
    </source>
</evidence>
<dbReference type="WBParaSite" id="jg6352">
    <property type="protein sequence ID" value="jg6352"/>
    <property type="gene ID" value="jg6352"/>
</dbReference>
<keyword evidence="1" id="KW-0732">Signal</keyword>
<organism evidence="2 3">
    <name type="scientific">Ditylenchus dipsaci</name>
    <dbReference type="NCBI Taxonomy" id="166011"/>
    <lineage>
        <taxon>Eukaryota</taxon>
        <taxon>Metazoa</taxon>
        <taxon>Ecdysozoa</taxon>
        <taxon>Nematoda</taxon>
        <taxon>Chromadorea</taxon>
        <taxon>Rhabditida</taxon>
        <taxon>Tylenchina</taxon>
        <taxon>Tylenchomorpha</taxon>
        <taxon>Sphaerularioidea</taxon>
        <taxon>Anguinidae</taxon>
        <taxon>Anguininae</taxon>
        <taxon>Ditylenchus</taxon>
    </lineage>
</organism>
<dbReference type="AlphaFoldDB" id="A0A915EKK2"/>
<feature type="chain" id="PRO_5036941024" evidence="1">
    <location>
        <begin position="27"/>
        <end position="158"/>
    </location>
</feature>
<proteinExistence type="predicted"/>
<dbReference type="Proteomes" id="UP000887574">
    <property type="component" value="Unplaced"/>
</dbReference>